<dbReference type="SUPFAM" id="SSF48371">
    <property type="entry name" value="ARM repeat"/>
    <property type="match status" value="1"/>
</dbReference>
<comment type="caution">
    <text evidence="5">The sequence shown here is derived from an EMBL/GenBank/DDBJ whole genome shotgun (WGS) entry which is preliminary data.</text>
</comment>
<dbReference type="AlphaFoldDB" id="A0A151NFU9"/>
<keyword evidence="2 3" id="KW-0802">TPR repeat</keyword>
<dbReference type="InterPro" id="IPR016024">
    <property type="entry name" value="ARM-type_fold"/>
</dbReference>
<dbReference type="InterPro" id="IPR019734">
    <property type="entry name" value="TPR_rpt"/>
</dbReference>
<dbReference type="SMART" id="SM00028">
    <property type="entry name" value="TPR"/>
    <property type="match status" value="3"/>
</dbReference>
<dbReference type="Pfam" id="PF07719">
    <property type="entry name" value="TPR_2"/>
    <property type="match status" value="1"/>
</dbReference>
<dbReference type="GO" id="GO:0005737">
    <property type="term" value="C:cytoplasm"/>
    <property type="evidence" value="ECO:0007669"/>
    <property type="project" value="TreeGrafter"/>
</dbReference>
<accession>A0A151NFU9</accession>
<gene>
    <name evidence="5" type="primary">TTC12</name>
    <name evidence="5" type="ORF">Y1Q_0010132</name>
</gene>
<dbReference type="PANTHER" id="PTHR46540:SF1">
    <property type="entry name" value="TETRATRICOPEPTIDE REPEAT PROTEIN 12"/>
    <property type="match status" value="1"/>
</dbReference>
<evidence type="ECO:0000256" key="2">
    <source>
        <dbReference type="ARBA" id="ARBA00022803"/>
    </source>
</evidence>
<reference evidence="5 6" key="1">
    <citation type="journal article" date="2012" name="Genome Biol.">
        <title>Sequencing three crocodilian genomes to illuminate the evolution of archosaurs and amniotes.</title>
        <authorList>
            <person name="St John J.A."/>
            <person name="Braun E.L."/>
            <person name="Isberg S.R."/>
            <person name="Miles L.G."/>
            <person name="Chong A.Y."/>
            <person name="Gongora J."/>
            <person name="Dalzell P."/>
            <person name="Moran C."/>
            <person name="Bed'hom B."/>
            <person name="Abzhanov A."/>
            <person name="Burgess S.C."/>
            <person name="Cooksey A.M."/>
            <person name="Castoe T.A."/>
            <person name="Crawford N.G."/>
            <person name="Densmore L.D."/>
            <person name="Drew J.C."/>
            <person name="Edwards S.V."/>
            <person name="Faircloth B.C."/>
            <person name="Fujita M.K."/>
            <person name="Greenwold M.J."/>
            <person name="Hoffmann F.G."/>
            <person name="Howard J.M."/>
            <person name="Iguchi T."/>
            <person name="Janes D.E."/>
            <person name="Khan S.Y."/>
            <person name="Kohno S."/>
            <person name="de Koning A.J."/>
            <person name="Lance S.L."/>
            <person name="McCarthy F.M."/>
            <person name="McCormack J.E."/>
            <person name="Merchant M.E."/>
            <person name="Peterson D.G."/>
            <person name="Pollock D.D."/>
            <person name="Pourmand N."/>
            <person name="Raney B.J."/>
            <person name="Roessler K.A."/>
            <person name="Sanford J.R."/>
            <person name="Sawyer R.H."/>
            <person name="Schmidt C.J."/>
            <person name="Triplett E.W."/>
            <person name="Tuberville T.D."/>
            <person name="Venegas-Anaya M."/>
            <person name="Howard J.T."/>
            <person name="Jarvis E.D."/>
            <person name="Guillette L.J.Jr."/>
            <person name="Glenn T.C."/>
            <person name="Green R.E."/>
            <person name="Ray D.A."/>
        </authorList>
    </citation>
    <scope>NUCLEOTIDE SEQUENCE [LARGE SCALE GENOMIC DNA]</scope>
    <source>
        <strain evidence="5">KSC_2009_1</strain>
    </source>
</reference>
<keyword evidence="6" id="KW-1185">Reference proteome</keyword>
<dbReference type="Proteomes" id="UP000050525">
    <property type="component" value="Unassembled WGS sequence"/>
</dbReference>
<keyword evidence="1" id="KW-0677">Repeat</keyword>
<feature type="region of interest" description="Disordered" evidence="4">
    <location>
        <begin position="752"/>
        <end position="771"/>
    </location>
</feature>
<dbReference type="PROSITE" id="PS50293">
    <property type="entry name" value="TPR_REGION"/>
    <property type="match status" value="1"/>
</dbReference>
<dbReference type="InterPro" id="IPR043195">
    <property type="entry name" value="TTC12"/>
</dbReference>
<feature type="repeat" description="TPR" evidence="3">
    <location>
        <begin position="140"/>
        <end position="173"/>
    </location>
</feature>
<evidence type="ECO:0000256" key="1">
    <source>
        <dbReference type="ARBA" id="ARBA00022737"/>
    </source>
</evidence>
<dbReference type="PANTHER" id="PTHR46540">
    <property type="entry name" value="TETRATRICOPEPTIDE REPEAT PROTEIN 12"/>
    <property type="match status" value="1"/>
</dbReference>
<sequence>MRREERDVQRFLRRVDDVTRLVQGLSSADPAARHKALAESEARLQAGGVGDAEEEECVTRWDRTRISSPREDTHNVKTENPGDFLAALEEDAQERARRRKKNEGLANALKEKGNHAFSKGDYGTAVQRYTEGLEKRKDMPELYTNRAQAYMKLQEYEEAINDCEWALKCNEKCMKAYFHMGKAHLALKHYSESRQCYQKLLELDPQKESLYKGCLNEVDLQERAAKEEGRALEEFQSGKLTAVSVKELLQKLDRADQNVLYYAGGIRLLTEAIRERTEQTLFRTNNGFSIINDNKVVRRGFCAERKNTAEVDLSISLLVLWQAVCTGNEENQRMLLTHPDVNVQLLKLLSSEVPEIQKETLALLFLYSQTENGRCLLLRHQDLTRWLQVLMAFIKVPDTRAICAMNLLADLMKEEKFKIQCRIKLSTGTLPLFVQLLKTVRLVNRAALAHGIAVMGDLCSDGVLRVQMAESQECWQACLQLMDVCCSDGSAAEYQECLFAVLGLMMNLSLESNMVIQGSAVDIGRKCLSLLSSKDGKIVTRATGVLSRVLSTCPSAVDEAVKGGVVKKMLKFLKAGGQITCSYAIKTLAVCTKSSNQAREEVMKSDKNFSVLLQLLASENELIVGNAAFCLSQCLDVPGAATSLLNSNIVLVLLKLAGGDARKTAVQENATVALGKLCTAEPRHILQLRELNGMAVLSSSVKHNDCPSPRGSRTVLAGCYLSAICLYTQVHQPGSEDAGEIPRFPSDCGWAAGSVRRRPRGGDLSISDSRS</sequence>
<evidence type="ECO:0000313" key="5">
    <source>
        <dbReference type="EMBL" id="KYO35683.1"/>
    </source>
</evidence>
<dbReference type="InterPro" id="IPR011990">
    <property type="entry name" value="TPR-like_helical_dom_sf"/>
</dbReference>
<dbReference type="InterPro" id="IPR013105">
    <property type="entry name" value="TPR_2"/>
</dbReference>
<organism evidence="5 6">
    <name type="scientific">Alligator mississippiensis</name>
    <name type="common">American alligator</name>
    <dbReference type="NCBI Taxonomy" id="8496"/>
    <lineage>
        <taxon>Eukaryota</taxon>
        <taxon>Metazoa</taxon>
        <taxon>Chordata</taxon>
        <taxon>Craniata</taxon>
        <taxon>Vertebrata</taxon>
        <taxon>Euteleostomi</taxon>
        <taxon>Archelosauria</taxon>
        <taxon>Archosauria</taxon>
        <taxon>Crocodylia</taxon>
        <taxon>Alligatoridae</taxon>
        <taxon>Alligatorinae</taxon>
        <taxon>Alligator</taxon>
    </lineage>
</organism>
<dbReference type="Gene3D" id="1.25.40.10">
    <property type="entry name" value="Tetratricopeptide repeat domain"/>
    <property type="match status" value="1"/>
</dbReference>
<dbReference type="SUPFAM" id="SSF48452">
    <property type="entry name" value="TPR-like"/>
    <property type="match status" value="1"/>
</dbReference>
<dbReference type="GO" id="GO:0070286">
    <property type="term" value="P:axonemal dynein complex assembly"/>
    <property type="evidence" value="ECO:0007669"/>
    <property type="project" value="TreeGrafter"/>
</dbReference>
<dbReference type="InterPro" id="IPR011989">
    <property type="entry name" value="ARM-like"/>
</dbReference>
<protein>
    <submittedName>
        <fullName evidence="5">Tetratricopeptide repeat protein 12</fullName>
    </submittedName>
</protein>
<name>A0A151NFU9_ALLMI</name>
<dbReference type="Gene3D" id="1.25.10.10">
    <property type="entry name" value="Leucine-rich Repeat Variant"/>
    <property type="match status" value="1"/>
</dbReference>
<evidence type="ECO:0000256" key="4">
    <source>
        <dbReference type="SAM" id="MobiDB-lite"/>
    </source>
</evidence>
<dbReference type="STRING" id="8496.A0A151NFU9"/>
<dbReference type="PROSITE" id="PS50005">
    <property type="entry name" value="TPR"/>
    <property type="match status" value="2"/>
</dbReference>
<feature type="repeat" description="TPR" evidence="3">
    <location>
        <begin position="174"/>
        <end position="207"/>
    </location>
</feature>
<dbReference type="GO" id="GO:0007288">
    <property type="term" value="P:sperm axoneme assembly"/>
    <property type="evidence" value="ECO:0007669"/>
    <property type="project" value="TreeGrafter"/>
</dbReference>
<dbReference type="GO" id="GO:0005813">
    <property type="term" value="C:centrosome"/>
    <property type="evidence" value="ECO:0007669"/>
    <property type="project" value="TreeGrafter"/>
</dbReference>
<evidence type="ECO:0000313" key="6">
    <source>
        <dbReference type="Proteomes" id="UP000050525"/>
    </source>
</evidence>
<dbReference type="eggNOG" id="KOG0548">
    <property type="taxonomic scope" value="Eukaryota"/>
</dbReference>
<dbReference type="EMBL" id="AKHW03003120">
    <property type="protein sequence ID" value="KYO35683.1"/>
    <property type="molecule type" value="Genomic_DNA"/>
</dbReference>
<evidence type="ECO:0000256" key="3">
    <source>
        <dbReference type="PROSITE-ProRule" id="PRU00339"/>
    </source>
</evidence>
<proteinExistence type="predicted"/>
<dbReference type="Pfam" id="PF00515">
    <property type="entry name" value="TPR_1"/>
    <property type="match status" value="1"/>
</dbReference>